<evidence type="ECO:0000313" key="4">
    <source>
        <dbReference type="Proteomes" id="UP000046680"/>
    </source>
</evidence>
<gene>
    <name evidence="1" type="ORF">ERS007657_01444</name>
    <name evidence="3" type="ORF">ERS027646_04243</name>
    <name evidence="2" type="ORF">ERS027661_02303</name>
</gene>
<sequence>MTPYFTQHSPPALVAMLPPMLQISNDDGSGGYHRPCSAAASFTSALYRPGWHTAVRVTGSTVMSRIFSVDSTIPPSRAVAPPERPLPAPRVTTGTWFALAQRSTVCTSSVRRGRMIASGLPAEGSKARSCR</sequence>
<dbReference type="Proteomes" id="UP000049023">
    <property type="component" value="Unassembled WGS sequence"/>
</dbReference>
<dbReference type="Proteomes" id="UP000048948">
    <property type="component" value="Unassembled WGS sequence"/>
</dbReference>
<evidence type="ECO:0000313" key="6">
    <source>
        <dbReference type="Proteomes" id="UP000049023"/>
    </source>
</evidence>
<proteinExistence type="predicted"/>
<evidence type="ECO:0000313" key="3">
    <source>
        <dbReference type="EMBL" id="CKT88229.1"/>
    </source>
</evidence>
<name>A0A655D9P5_MYCTX</name>
<evidence type="ECO:0000313" key="5">
    <source>
        <dbReference type="Proteomes" id="UP000048948"/>
    </source>
</evidence>
<dbReference type="EMBL" id="CNGE01001225">
    <property type="protein sequence ID" value="CKT88229.1"/>
    <property type="molecule type" value="Genomic_DNA"/>
</dbReference>
<accession>A0A655D9P5</accession>
<organism evidence="1 4">
    <name type="scientific">Mycobacterium tuberculosis</name>
    <dbReference type="NCBI Taxonomy" id="1773"/>
    <lineage>
        <taxon>Bacteria</taxon>
        <taxon>Bacillati</taxon>
        <taxon>Actinomycetota</taxon>
        <taxon>Actinomycetes</taxon>
        <taxon>Mycobacteriales</taxon>
        <taxon>Mycobacteriaceae</taxon>
        <taxon>Mycobacterium</taxon>
        <taxon>Mycobacterium tuberculosis complex</taxon>
    </lineage>
</organism>
<evidence type="ECO:0000313" key="1">
    <source>
        <dbReference type="EMBL" id="CFR76265.1"/>
    </source>
</evidence>
<reference evidence="4 5" key="1">
    <citation type="submission" date="2015-03" db="EMBL/GenBank/DDBJ databases">
        <authorList>
            <consortium name="Pathogen Informatics"/>
        </authorList>
    </citation>
    <scope>NUCLEOTIDE SEQUENCE [LARGE SCALE GENOMIC DNA]</scope>
    <source>
        <strain evidence="3 5">Bir 172</strain>
        <strain evidence="2 6">Bir 187</strain>
        <strain evidence="1 4">C09601061</strain>
    </source>
</reference>
<dbReference type="Proteomes" id="UP000046680">
    <property type="component" value="Unassembled WGS sequence"/>
</dbReference>
<dbReference type="EMBL" id="CNFU01000472">
    <property type="protein sequence ID" value="CKR90371.1"/>
    <property type="molecule type" value="Genomic_DNA"/>
</dbReference>
<evidence type="ECO:0000313" key="2">
    <source>
        <dbReference type="EMBL" id="CKR90371.1"/>
    </source>
</evidence>
<dbReference type="AlphaFoldDB" id="A0A655D9P5"/>
<dbReference type="EMBL" id="CGCX01000447">
    <property type="protein sequence ID" value="CFR76265.1"/>
    <property type="molecule type" value="Genomic_DNA"/>
</dbReference>
<protein>
    <submittedName>
        <fullName evidence="1">Uncharacterized protein</fullName>
    </submittedName>
</protein>